<dbReference type="Proteomes" id="UP000265703">
    <property type="component" value="Unassembled WGS sequence"/>
</dbReference>
<sequence length="583" mass="67055">MTDVDQELDQESASAQIPEGLCVECRDQEASFSCEQCSEDFCEMCFAMIHRTGNRRNHTYKNLDVNMKINGKAKTAIAATNTSNGDMDTEESVLEEDEQMEEPKSINIISSGSTSFGDWFESRAKYIPLRLNMEERKLLRLLEAALNVSEYTDKIDIISYNSSKTRRMVHQIKDLCSILSGLMVASDYKKGQELIHNKSFEDNKEFFQKIFEIGRRHKIMNPEKMRDAYGKLMYMLMDSVIPDVQEMLSFSLIIPIKTVYSFLKERGGLGVLHHDHMTDATKEIIADGKSRQQINQEIRKKERAIEWLSRKFTNENLKQEEIRQCLYSIGDNHAYLRANRDCCERMLHYLQSYFNPNKIEKGYSLAISSGRNGARLSHNHEMQYNYANQTLQLWREIQHEMFMLWTLSDQDLLSEHNTYRLRDTGQGLNRVQMCPAVSKSMHSILHRAQQKVGYWVGSSVIHLGDKNVPNALMFIDKYNQVSRILNPILICIENIAPVIAKNSGLRNYVENSFGGIEELKKSILADFFRYAFDGSGADNFFDAGSCIDGRLTSAWNWCSLIEKKAYFPVFLLTGFVGFDGDGF</sequence>
<reference evidence="3 4" key="1">
    <citation type="submission" date="2018-06" db="EMBL/GenBank/DDBJ databases">
        <title>Comparative genomics reveals the genomic features of Rhizophagus irregularis, R. cerebriforme, R. diaphanum and Gigaspora rosea, and their symbiotic lifestyle signature.</title>
        <authorList>
            <person name="Morin E."/>
            <person name="San Clemente H."/>
            <person name="Chen E.C.H."/>
            <person name="De La Providencia I."/>
            <person name="Hainaut M."/>
            <person name="Kuo A."/>
            <person name="Kohler A."/>
            <person name="Murat C."/>
            <person name="Tang N."/>
            <person name="Roy S."/>
            <person name="Loubradou J."/>
            <person name="Henrissat B."/>
            <person name="Grigoriev I.V."/>
            <person name="Corradi N."/>
            <person name="Roux C."/>
            <person name="Martin F.M."/>
        </authorList>
    </citation>
    <scope>NUCLEOTIDE SEQUENCE [LARGE SCALE GENOMIC DNA]</scope>
    <source>
        <strain evidence="3 4">DAOM 227022</strain>
    </source>
</reference>
<accession>A0A397TI54</accession>
<dbReference type="Pfam" id="PF22586">
    <property type="entry name" value="ANCHR-like_BBOX"/>
    <property type="match status" value="1"/>
</dbReference>
<evidence type="ECO:0000256" key="1">
    <source>
        <dbReference type="PROSITE-ProRule" id="PRU00024"/>
    </source>
</evidence>
<protein>
    <recommendedName>
        <fullName evidence="2">B box-type domain-containing protein</fullName>
    </recommendedName>
</protein>
<dbReference type="InterPro" id="IPR018553">
    <property type="entry name" value="E2_Ub-conjug_enz"/>
</dbReference>
<keyword evidence="4" id="KW-1185">Reference proteome</keyword>
<feature type="domain" description="B box-type" evidence="2">
    <location>
        <begin position="17"/>
        <end position="63"/>
    </location>
</feature>
<comment type="caution">
    <text evidence="3">The sequence shown here is derived from an EMBL/GenBank/DDBJ whole genome shotgun (WGS) entry which is preliminary data.</text>
</comment>
<name>A0A397TI54_9GLOM</name>
<evidence type="ECO:0000313" key="4">
    <source>
        <dbReference type="Proteomes" id="UP000265703"/>
    </source>
</evidence>
<dbReference type="GO" id="GO:0008270">
    <property type="term" value="F:zinc ion binding"/>
    <property type="evidence" value="ECO:0007669"/>
    <property type="project" value="UniProtKB-KW"/>
</dbReference>
<dbReference type="OrthoDB" id="406045at2759"/>
<organism evidence="3 4">
    <name type="scientific">Glomus cerebriforme</name>
    <dbReference type="NCBI Taxonomy" id="658196"/>
    <lineage>
        <taxon>Eukaryota</taxon>
        <taxon>Fungi</taxon>
        <taxon>Fungi incertae sedis</taxon>
        <taxon>Mucoromycota</taxon>
        <taxon>Glomeromycotina</taxon>
        <taxon>Glomeromycetes</taxon>
        <taxon>Glomerales</taxon>
        <taxon>Glomeraceae</taxon>
        <taxon>Glomus</taxon>
    </lineage>
</organism>
<dbReference type="Gene3D" id="4.10.640.40">
    <property type="entry name" value="Cytoplasmic polyadenylation element-binding protein, ZZ domain"/>
    <property type="match status" value="1"/>
</dbReference>
<dbReference type="PROSITE" id="PS50119">
    <property type="entry name" value="ZF_BBOX"/>
    <property type="match status" value="1"/>
</dbReference>
<keyword evidence="1" id="KW-0862">Zinc</keyword>
<gene>
    <name evidence="3" type="ORF">C1645_689717</name>
</gene>
<dbReference type="PANTHER" id="PTHR31560">
    <property type="entry name" value="UPF0652 PROTEIN C16A11.03C-RELATED"/>
    <property type="match status" value="1"/>
</dbReference>
<evidence type="ECO:0000313" key="3">
    <source>
        <dbReference type="EMBL" id="RIA94681.1"/>
    </source>
</evidence>
<dbReference type="PANTHER" id="PTHR31560:SF0">
    <property type="entry name" value="UPF0652 PROTEIN C22H10.08"/>
    <property type="match status" value="1"/>
</dbReference>
<dbReference type="InterPro" id="IPR038446">
    <property type="entry name" value="CEBP_ZZ_sf"/>
</dbReference>
<evidence type="ECO:0000259" key="2">
    <source>
        <dbReference type="PROSITE" id="PS50119"/>
    </source>
</evidence>
<dbReference type="EMBL" id="QKYT01000076">
    <property type="protein sequence ID" value="RIA94681.1"/>
    <property type="molecule type" value="Genomic_DNA"/>
</dbReference>
<dbReference type="AlphaFoldDB" id="A0A397TI54"/>
<proteinExistence type="predicted"/>
<keyword evidence="1" id="KW-0479">Metal-binding</keyword>
<dbReference type="InterPro" id="IPR057668">
    <property type="entry name" value="E2_Ub-conjug_enz_C"/>
</dbReference>
<keyword evidence="1" id="KW-0863">Zinc-finger</keyword>
<dbReference type="Pfam" id="PF09418">
    <property type="entry name" value="DUF2009"/>
    <property type="match status" value="1"/>
</dbReference>
<dbReference type="InterPro" id="IPR000315">
    <property type="entry name" value="Znf_B-box"/>
</dbReference>